<dbReference type="EC" id="2.5.1.75" evidence="10"/>
<dbReference type="InterPro" id="IPR039657">
    <property type="entry name" value="Dimethylallyltransferase"/>
</dbReference>
<evidence type="ECO:0000256" key="13">
    <source>
        <dbReference type="RuleBase" id="RU003785"/>
    </source>
</evidence>
<evidence type="ECO:0000256" key="1">
    <source>
        <dbReference type="ARBA" id="ARBA00001946"/>
    </source>
</evidence>
<protein>
    <recommendedName>
        <fullName evidence="10">tRNA dimethylallyltransferase</fullName>
        <ecNumber evidence="10">2.5.1.75</ecNumber>
    </recommendedName>
    <alternativeName>
        <fullName evidence="10">Dimethylallyl diphosphate:tRNA dimethylallyltransferase</fullName>
        <shortName evidence="10">DMAPP:tRNA dimethylallyltransferase</shortName>
        <shortName evidence="10">DMATase</shortName>
    </alternativeName>
    <alternativeName>
        <fullName evidence="10">Isopentenyl-diphosphate:tRNA isopentenyltransferase</fullName>
        <shortName evidence="10">IPP transferase</shortName>
        <shortName evidence="10">IPPT</shortName>
        <shortName evidence="10">IPTase</shortName>
    </alternativeName>
</protein>
<comment type="function">
    <text evidence="2 10 12">Catalyzes the transfer of a dimethylallyl group onto the adenine at position 37 in tRNAs that read codons beginning with uridine, leading to the formation of N6-(dimethylallyl)adenosine (i(6)A).</text>
</comment>
<dbReference type="Proteomes" id="UP000663970">
    <property type="component" value="Unassembled WGS sequence"/>
</dbReference>
<dbReference type="InterPro" id="IPR027417">
    <property type="entry name" value="P-loop_NTPase"/>
</dbReference>
<reference evidence="14 15" key="1">
    <citation type="submission" date="2020-12" db="EMBL/GenBank/DDBJ databases">
        <title>Oil enriched cultivation method for isolating marine PHA-producing bacteria.</title>
        <authorList>
            <person name="Zheng W."/>
            <person name="Yu S."/>
            <person name="Huang Y."/>
        </authorList>
    </citation>
    <scope>NUCLEOTIDE SEQUENCE [LARGE SCALE GENOMIC DNA]</scope>
    <source>
        <strain evidence="14 15">SY-2-6</strain>
    </source>
</reference>
<evidence type="ECO:0000256" key="10">
    <source>
        <dbReference type="HAMAP-Rule" id="MF_00185"/>
    </source>
</evidence>
<evidence type="ECO:0000256" key="6">
    <source>
        <dbReference type="ARBA" id="ARBA00022741"/>
    </source>
</evidence>
<evidence type="ECO:0000256" key="11">
    <source>
        <dbReference type="RuleBase" id="RU003783"/>
    </source>
</evidence>
<evidence type="ECO:0000256" key="9">
    <source>
        <dbReference type="ARBA" id="ARBA00049563"/>
    </source>
</evidence>
<feature type="site" description="Interaction with substrate tRNA" evidence="10">
    <location>
        <position position="101"/>
    </location>
</feature>
<dbReference type="PANTHER" id="PTHR11088:SF60">
    <property type="entry name" value="TRNA DIMETHYLALLYLTRANSFERASE"/>
    <property type="match status" value="1"/>
</dbReference>
<keyword evidence="6 10" id="KW-0547">Nucleotide-binding</keyword>
<dbReference type="NCBIfam" id="TIGR00174">
    <property type="entry name" value="miaA"/>
    <property type="match status" value="1"/>
</dbReference>
<name>A0ABS3DTA2_9BACI</name>
<feature type="binding site" evidence="10">
    <location>
        <begin position="10"/>
        <end position="17"/>
    </location>
    <ligand>
        <name>ATP</name>
        <dbReference type="ChEBI" id="CHEBI:30616"/>
    </ligand>
</feature>
<comment type="caution">
    <text evidence="10">Lacks conserved residue(s) required for the propagation of feature annotation.</text>
</comment>
<dbReference type="HAMAP" id="MF_00185">
    <property type="entry name" value="IPP_trans"/>
    <property type="match status" value="1"/>
</dbReference>
<comment type="similarity">
    <text evidence="3 10 13">Belongs to the IPP transferase family.</text>
</comment>
<evidence type="ECO:0000256" key="4">
    <source>
        <dbReference type="ARBA" id="ARBA00022679"/>
    </source>
</evidence>
<gene>
    <name evidence="10 14" type="primary">miaA</name>
    <name evidence="14" type="ORF">JF544_04690</name>
</gene>
<keyword evidence="15" id="KW-1185">Reference proteome</keyword>
<evidence type="ECO:0000256" key="5">
    <source>
        <dbReference type="ARBA" id="ARBA00022694"/>
    </source>
</evidence>
<keyword evidence="5 10" id="KW-0819">tRNA processing</keyword>
<feature type="region of interest" description="Interaction with substrate tRNA" evidence="10">
    <location>
        <begin position="35"/>
        <end position="38"/>
    </location>
</feature>
<dbReference type="RefSeq" id="WP_206932667.1">
    <property type="nucleotide sequence ID" value="NZ_JAEKJY010000001.1"/>
</dbReference>
<organism evidence="14 15">
    <name type="scientific">Halobacillus kuroshimensis</name>
    <dbReference type="NCBI Taxonomy" id="302481"/>
    <lineage>
        <taxon>Bacteria</taxon>
        <taxon>Bacillati</taxon>
        <taxon>Bacillota</taxon>
        <taxon>Bacilli</taxon>
        <taxon>Bacillales</taxon>
        <taxon>Bacillaceae</taxon>
        <taxon>Halobacillus</taxon>
    </lineage>
</organism>
<keyword evidence="8 10" id="KW-0460">Magnesium</keyword>
<evidence type="ECO:0000256" key="7">
    <source>
        <dbReference type="ARBA" id="ARBA00022840"/>
    </source>
</evidence>
<evidence type="ECO:0000313" key="15">
    <source>
        <dbReference type="Proteomes" id="UP000663970"/>
    </source>
</evidence>
<dbReference type="EMBL" id="JAEKJY010000001">
    <property type="protein sequence ID" value="MBN8234532.1"/>
    <property type="molecule type" value="Genomic_DNA"/>
</dbReference>
<keyword evidence="7 10" id="KW-0067">ATP-binding</keyword>
<feature type="binding site" evidence="10">
    <location>
        <begin position="12"/>
        <end position="17"/>
    </location>
    <ligand>
        <name>substrate</name>
    </ligand>
</feature>
<evidence type="ECO:0000256" key="3">
    <source>
        <dbReference type="ARBA" id="ARBA00005842"/>
    </source>
</evidence>
<comment type="caution">
    <text evidence="14">The sequence shown here is derived from an EMBL/GenBank/DDBJ whole genome shotgun (WGS) entry which is preliminary data.</text>
</comment>
<sequence length="314" mass="36014">MKPMVAAVVGPTAVGKTKLGVQIARKFNGEVISGDSMQIYRTMDIGTAKVTREEMQGIPHHMIDIKDPEESFSAAEFQRKVQSLIHEIQKRGKLPVLVGGTGLYIQATLFDFEFTEEKKDEAVMKRLEEEAAVQGPVHMYEKLQSLDPDQAAKIHPNNSRRVLRALEIYETTGKKMSEQEAAKAWDSPFTPLLIGLEMDRERLYERINNRVDQMVEEGLVEEVRRLYQAGLKDAQSMKAIGYKELIPFLEGKMELQEAVDLLKRNSRRYAKRQYTYFKNKLDVHWYEVTPEKYEDKFQTIFADLAGMIDKSGES</sequence>
<evidence type="ECO:0000256" key="2">
    <source>
        <dbReference type="ARBA" id="ARBA00003213"/>
    </source>
</evidence>
<keyword evidence="4 10" id="KW-0808">Transferase</keyword>
<dbReference type="SUPFAM" id="SSF52540">
    <property type="entry name" value="P-loop containing nucleoside triphosphate hydrolases"/>
    <property type="match status" value="1"/>
</dbReference>
<dbReference type="Pfam" id="PF01715">
    <property type="entry name" value="IPPT"/>
    <property type="match status" value="1"/>
</dbReference>
<accession>A0ABS3DTA2</accession>
<comment type="subunit">
    <text evidence="10">Monomer.</text>
</comment>
<dbReference type="InterPro" id="IPR018022">
    <property type="entry name" value="IPT"/>
</dbReference>
<comment type="cofactor">
    <cofactor evidence="1 10">
        <name>Mg(2+)</name>
        <dbReference type="ChEBI" id="CHEBI:18420"/>
    </cofactor>
</comment>
<evidence type="ECO:0000256" key="8">
    <source>
        <dbReference type="ARBA" id="ARBA00022842"/>
    </source>
</evidence>
<evidence type="ECO:0000256" key="12">
    <source>
        <dbReference type="RuleBase" id="RU003784"/>
    </source>
</evidence>
<dbReference type="Gene3D" id="1.10.20.140">
    <property type="match status" value="1"/>
</dbReference>
<dbReference type="PANTHER" id="PTHR11088">
    <property type="entry name" value="TRNA DIMETHYLALLYLTRANSFERASE"/>
    <property type="match status" value="1"/>
</dbReference>
<comment type="catalytic activity">
    <reaction evidence="9 10 11">
        <text>adenosine(37) in tRNA + dimethylallyl diphosphate = N(6)-dimethylallyladenosine(37) in tRNA + diphosphate</text>
        <dbReference type="Rhea" id="RHEA:26482"/>
        <dbReference type="Rhea" id="RHEA-COMP:10162"/>
        <dbReference type="Rhea" id="RHEA-COMP:10375"/>
        <dbReference type="ChEBI" id="CHEBI:33019"/>
        <dbReference type="ChEBI" id="CHEBI:57623"/>
        <dbReference type="ChEBI" id="CHEBI:74411"/>
        <dbReference type="ChEBI" id="CHEBI:74415"/>
        <dbReference type="EC" id="2.5.1.75"/>
    </reaction>
</comment>
<evidence type="ECO:0000313" key="14">
    <source>
        <dbReference type="EMBL" id="MBN8234532.1"/>
    </source>
</evidence>
<proteinExistence type="inferred from homology"/>
<dbReference type="Gene3D" id="3.40.50.300">
    <property type="entry name" value="P-loop containing nucleotide triphosphate hydrolases"/>
    <property type="match status" value="1"/>
</dbReference>
<dbReference type="GO" id="GO:0052381">
    <property type="term" value="F:tRNA dimethylallyltransferase activity"/>
    <property type="evidence" value="ECO:0007669"/>
    <property type="project" value="UniProtKB-EC"/>
</dbReference>